<evidence type="ECO:0000259" key="5">
    <source>
        <dbReference type="Pfam" id="PF00296"/>
    </source>
</evidence>
<comment type="caution">
    <text evidence="6">The sequence shown here is derived from an EMBL/GenBank/DDBJ whole genome shotgun (WGS) entry which is preliminary data.</text>
</comment>
<evidence type="ECO:0000313" key="6">
    <source>
        <dbReference type="EMBL" id="MBP0946557.1"/>
    </source>
</evidence>
<evidence type="ECO:0000256" key="1">
    <source>
        <dbReference type="ARBA" id="ARBA00010426"/>
    </source>
</evidence>
<dbReference type="InterPro" id="IPR011251">
    <property type="entry name" value="Luciferase-like_dom"/>
</dbReference>
<sequence>MELGLFMMPLHDPRRNYTEMLQQDRQAAILADQLGYSEVWVGEHYSCSSEPVANPLQFFATLLDATKNIKFATGVLNLPQHHPATVAGDVAQFDHLSGGRFIMGVGPGGLVSDMELFGTQELNRAEMTVESVEMIHKIWASNPPYNIQGKYWNVVLEKNIIPTLGFGPMLKPFQQPHPPLAISVMSPSSSSARQAGEKGWSIVSANFIPPVHAKSHWEQYAIGCANAGRPADRDNWRIARSILVTDTDQEAADYLARPDSTYGWYYDYIVEDMKAFNMQRILKPSADIPDSEVTRQNCLDWMVMSGSPKTVLDKLVAFVDYVGGPFGTLLTTQKDWENPALHQKSLRLLAQEVMPKLRNYCEAMKKAS</sequence>
<feature type="domain" description="Luciferase-like" evidence="5">
    <location>
        <begin position="1"/>
        <end position="320"/>
    </location>
</feature>
<dbReference type="Pfam" id="PF00296">
    <property type="entry name" value="Bac_luciferase"/>
    <property type="match status" value="1"/>
</dbReference>
<dbReference type="SUPFAM" id="SSF51679">
    <property type="entry name" value="Bacterial luciferase-like"/>
    <property type="match status" value="1"/>
</dbReference>
<gene>
    <name evidence="6" type="ORF">JTJ32_14600</name>
</gene>
<dbReference type="InterPro" id="IPR036661">
    <property type="entry name" value="Luciferase-like_sf"/>
</dbReference>
<evidence type="ECO:0000256" key="4">
    <source>
        <dbReference type="ARBA" id="ARBA00023033"/>
    </source>
</evidence>
<protein>
    <submittedName>
        <fullName evidence="6">LLM class flavin-dependent oxidoreductase</fullName>
    </submittedName>
</protein>
<reference evidence="6 7" key="1">
    <citation type="journal article" date="2022" name="Syst. Appl. Microbiol.">
        <title>Pseudomonas alliivorans sp. nov., a plant-pathogenic bacterium isolated from onion foliage in Georgia, USA.</title>
        <authorList>
            <person name="Zhao M."/>
            <person name="Tyson C."/>
            <person name="Chen H.C."/>
            <person name="Paudel S."/>
            <person name="Gitaitis R."/>
            <person name="Kvitko B."/>
            <person name="Dutta B."/>
        </authorList>
    </citation>
    <scope>NUCLEOTIDE SEQUENCE [LARGE SCALE GENOMIC DNA]</scope>
    <source>
        <strain evidence="6 7">20GA0068</strain>
    </source>
</reference>
<dbReference type="InterPro" id="IPR050766">
    <property type="entry name" value="Bact_Lucif_Oxidored"/>
</dbReference>
<keyword evidence="7" id="KW-1185">Reference proteome</keyword>
<proteinExistence type="inferred from homology"/>
<evidence type="ECO:0000256" key="3">
    <source>
        <dbReference type="ARBA" id="ARBA00023002"/>
    </source>
</evidence>
<comment type="similarity">
    <text evidence="1">Belongs to the bacterial luciferase oxidoreductase family.</text>
</comment>
<dbReference type="PANTHER" id="PTHR30137">
    <property type="entry name" value="LUCIFERASE-LIKE MONOOXYGENASE"/>
    <property type="match status" value="1"/>
</dbReference>
<dbReference type="RefSeq" id="WP_210042462.1">
    <property type="nucleotide sequence ID" value="NZ_JAFFZW010000004.1"/>
</dbReference>
<name>A0ABS4C7H5_9PSED</name>
<organism evidence="6 7">
    <name type="scientific">Pseudomonas alliivorans</name>
    <dbReference type="NCBI Taxonomy" id="2810613"/>
    <lineage>
        <taxon>Bacteria</taxon>
        <taxon>Pseudomonadati</taxon>
        <taxon>Pseudomonadota</taxon>
        <taxon>Gammaproteobacteria</taxon>
        <taxon>Pseudomonadales</taxon>
        <taxon>Pseudomonadaceae</taxon>
        <taxon>Pseudomonas</taxon>
    </lineage>
</organism>
<keyword evidence="4" id="KW-0503">Monooxygenase</keyword>
<keyword evidence="2" id="KW-0285">Flavoprotein</keyword>
<evidence type="ECO:0000313" key="7">
    <source>
        <dbReference type="Proteomes" id="UP000673197"/>
    </source>
</evidence>
<dbReference type="EMBL" id="JAFFZW010000004">
    <property type="protein sequence ID" value="MBP0946557.1"/>
    <property type="molecule type" value="Genomic_DNA"/>
</dbReference>
<evidence type="ECO:0000256" key="2">
    <source>
        <dbReference type="ARBA" id="ARBA00022630"/>
    </source>
</evidence>
<dbReference type="PANTHER" id="PTHR30137:SF16">
    <property type="entry name" value="BLL0895 PROTEIN"/>
    <property type="match status" value="1"/>
</dbReference>
<keyword evidence="3" id="KW-0560">Oxidoreductase</keyword>
<accession>A0ABS4C7H5</accession>
<dbReference type="Gene3D" id="3.20.20.30">
    <property type="entry name" value="Luciferase-like domain"/>
    <property type="match status" value="1"/>
</dbReference>
<dbReference type="Proteomes" id="UP000673197">
    <property type="component" value="Unassembled WGS sequence"/>
</dbReference>